<proteinExistence type="predicted"/>
<feature type="non-terminal residue" evidence="2">
    <location>
        <position position="1"/>
    </location>
</feature>
<reference evidence="2" key="1">
    <citation type="submission" date="2020-05" db="EMBL/GenBank/DDBJ databases">
        <title>Phylogenomic resolution of chytrid fungi.</title>
        <authorList>
            <person name="Stajich J.E."/>
            <person name="Amses K."/>
            <person name="Simmons R."/>
            <person name="Seto K."/>
            <person name="Myers J."/>
            <person name="Bonds A."/>
            <person name="Quandt C.A."/>
            <person name="Barry K."/>
            <person name="Liu P."/>
            <person name="Grigoriev I."/>
            <person name="Longcore J.E."/>
            <person name="James T.Y."/>
        </authorList>
    </citation>
    <scope>NUCLEOTIDE SEQUENCE</scope>
    <source>
        <strain evidence="2">JEL0513</strain>
    </source>
</reference>
<dbReference type="EMBL" id="JADGJH010002296">
    <property type="protein sequence ID" value="KAJ3100238.1"/>
    <property type="molecule type" value="Genomic_DNA"/>
</dbReference>
<dbReference type="AlphaFoldDB" id="A0AAD5X9R5"/>
<evidence type="ECO:0000313" key="2">
    <source>
        <dbReference type="EMBL" id="KAJ3100238.1"/>
    </source>
</evidence>
<sequence>IYGKPPPVQRPKKLVSERKSTHETKDNENQTSVSHEITKAVAETPDDPKQQQRQPTTPTMKRRNSESKDASHDENEDEEVETTENATNGGDEQRPAIKKAKGRRGGFGFGGAGRGRGAGKGKGKR</sequence>
<feature type="region of interest" description="Disordered" evidence="1">
    <location>
        <begin position="1"/>
        <end position="125"/>
    </location>
</feature>
<accession>A0AAD5X9R5</accession>
<feature type="compositionally biased region" description="Basic and acidic residues" evidence="1">
    <location>
        <begin position="14"/>
        <end position="28"/>
    </location>
</feature>
<evidence type="ECO:0000256" key="1">
    <source>
        <dbReference type="SAM" id="MobiDB-lite"/>
    </source>
</evidence>
<keyword evidence="3" id="KW-1185">Reference proteome</keyword>
<name>A0AAD5X9R5_9FUNG</name>
<comment type="caution">
    <text evidence="2">The sequence shown here is derived from an EMBL/GenBank/DDBJ whole genome shotgun (WGS) entry which is preliminary data.</text>
</comment>
<gene>
    <name evidence="2" type="ORF">HK100_004738</name>
</gene>
<feature type="compositionally biased region" description="Gly residues" evidence="1">
    <location>
        <begin position="105"/>
        <end position="116"/>
    </location>
</feature>
<evidence type="ECO:0000313" key="3">
    <source>
        <dbReference type="Proteomes" id="UP001211907"/>
    </source>
</evidence>
<feature type="compositionally biased region" description="Basic and acidic residues" evidence="1">
    <location>
        <begin position="63"/>
        <end position="73"/>
    </location>
</feature>
<dbReference type="Proteomes" id="UP001211907">
    <property type="component" value="Unassembled WGS sequence"/>
</dbReference>
<protein>
    <submittedName>
        <fullName evidence="2">Uncharacterized protein</fullName>
    </submittedName>
</protein>
<organism evidence="2 3">
    <name type="scientific">Physocladia obscura</name>
    <dbReference type="NCBI Taxonomy" id="109957"/>
    <lineage>
        <taxon>Eukaryota</taxon>
        <taxon>Fungi</taxon>
        <taxon>Fungi incertae sedis</taxon>
        <taxon>Chytridiomycota</taxon>
        <taxon>Chytridiomycota incertae sedis</taxon>
        <taxon>Chytridiomycetes</taxon>
        <taxon>Chytridiales</taxon>
        <taxon>Chytriomycetaceae</taxon>
        <taxon>Physocladia</taxon>
    </lineage>
</organism>